<dbReference type="Proteomes" id="UP001440612">
    <property type="component" value="Chromosome"/>
</dbReference>
<evidence type="ECO:0000256" key="1">
    <source>
        <dbReference type="SAM" id="SignalP"/>
    </source>
</evidence>
<keyword evidence="1" id="KW-0732">Signal</keyword>
<proteinExistence type="predicted"/>
<accession>A0ABZ2V926</accession>
<name>A0ABZ2V926_9RHOB</name>
<keyword evidence="3" id="KW-1185">Reference proteome</keyword>
<sequence length="296" mass="31543">MFRSITMTAVAALMAAPAFADGVTYGRLSYDFSDYDADASGEFDVRLLQGDVEYEISQFLLTGQIANSAVNGDNVGTGYGASAAYKFAPGVLAGLGLFAFDPEIGDTTNGFEAFGQYETAQFGVAVNISQADFDEDNITTTFYGEAAIAPAVSVGTILSTESEFDGTAYKLIAEYNEGPIQARSTIDSNSEFDGGVFGVRGTYDITPQIRAAAVYQTTYGDDFVEADVFTIGGGYQLVDGLWFDASYGVINDETIADEVVHLQASLTFETGSRQRLDSRFSQDAIDDQLAGFGLGF</sequence>
<organism evidence="2 3">
    <name type="scientific">Yoonia phaeophyticola</name>
    <dbReference type="NCBI Taxonomy" id="3137369"/>
    <lineage>
        <taxon>Bacteria</taxon>
        <taxon>Pseudomonadati</taxon>
        <taxon>Pseudomonadota</taxon>
        <taxon>Alphaproteobacteria</taxon>
        <taxon>Rhodobacterales</taxon>
        <taxon>Paracoccaceae</taxon>
        <taxon>Yoonia</taxon>
    </lineage>
</organism>
<feature type="signal peptide" evidence="1">
    <location>
        <begin position="1"/>
        <end position="20"/>
    </location>
</feature>
<protein>
    <recommendedName>
        <fullName evidence="4">Porin</fullName>
    </recommendedName>
</protein>
<dbReference type="EMBL" id="CP150951">
    <property type="protein sequence ID" value="WZC50778.1"/>
    <property type="molecule type" value="Genomic_DNA"/>
</dbReference>
<evidence type="ECO:0000313" key="2">
    <source>
        <dbReference type="EMBL" id="WZC50778.1"/>
    </source>
</evidence>
<gene>
    <name evidence="2" type="ORF">AABB29_09285</name>
</gene>
<evidence type="ECO:0000313" key="3">
    <source>
        <dbReference type="Proteomes" id="UP001440612"/>
    </source>
</evidence>
<evidence type="ECO:0008006" key="4">
    <source>
        <dbReference type="Google" id="ProtNLM"/>
    </source>
</evidence>
<dbReference type="SUPFAM" id="SSF56935">
    <property type="entry name" value="Porins"/>
    <property type="match status" value="1"/>
</dbReference>
<reference evidence="3" key="1">
    <citation type="submission" date="2024-04" db="EMBL/GenBank/DDBJ databases">
        <title>Phylogenomic analyses of a clade within the roseobacter group suggest taxonomic reassignments of species of the genera Aestuariivita, Citreicella, Loktanella, Nautella, Pelagibaca, Ruegeria, Thalassobius, Thiobacimonas and Tropicibacter, and the proposal o.</title>
        <authorList>
            <person name="Jeon C.O."/>
        </authorList>
    </citation>
    <scope>NUCLEOTIDE SEQUENCE [LARGE SCALE GENOMIC DNA]</scope>
    <source>
        <strain evidence="3">BS5-3</strain>
    </source>
</reference>
<feature type="chain" id="PRO_5045742304" description="Porin" evidence="1">
    <location>
        <begin position="21"/>
        <end position="296"/>
    </location>
</feature>
<dbReference type="RefSeq" id="WP_341368879.1">
    <property type="nucleotide sequence ID" value="NZ_CP150951.2"/>
</dbReference>